<evidence type="ECO:0000256" key="3">
    <source>
        <dbReference type="ARBA" id="ARBA00022692"/>
    </source>
</evidence>
<dbReference type="InterPro" id="IPR032816">
    <property type="entry name" value="VTT_dom"/>
</dbReference>
<feature type="transmembrane region" description="Helical" evidence="6">
    <location>
        <begin position="109"/>
        <end position="133"/>
    </location>
</feature>
<dbReference type="EMBL" id="CCKQ01017698">
    <property type="protein sequence ID" value="CDW89592.1"/>
    <property type="molecule type" value="Genomic_DNA"/>
</dbReference>
<proteinExistence type="predicted"/>
<gene>
    <name evidence="8" type="primary">Contig11515.g12323</name>
    <name evidence="8" type="ORF">STYLEM_18726</name>
</gene>
<accession>A0A078B8H3</accession>
<dbReference type="PANTHER" id="PTHR12677">
    <property type="entry name" value="GOLGI APPARATUS MEMBRANE PROTEIN TVP38-RELATED"/>
    <property type="match status" value="1"/>
</dbReference>
<comment type="subcellular location">
    <subcellularLocation>
        <location evidence="1">Cell membrane</location>
        <topology evidence="1">Multi-pass membrane protein</topology>
    </subcellularLocation>
</comment>
<dbReference type="AlphaFoldDB" id="A0A078B8H3"/>
<evidence type="ECO:0000313" key="8">
    <source>
        <dbReference type="EMBL" id="CDW89592.1"/>
    </source>
</evidence>
<keyword evidence="9" id="KW-1185">Reference proteome</keyword>
<evidence type="ECO:0000313" key="9">
    <source>
        <dbReference type="Proteomes" id="UP000039865"/>
    </source>
</evidence>
<dbReference type="OMA" id="EGWKLMC"/>
<dbReference type="InParanoid" id="A0A078B8H3"/>
<keyword evidence="4 6" id="KW-1133">Transmembrane helix</keyword>
<evidence type="ECO:0000256" key="6">
    <source>
        <dbReference type="SAM" id="Phobius"/>
    </source>
</evidence>
<dbReference type="PANTHER" id="PTHR12677:SF59">
    <property type="entry name" value="GOLGI APPARATUS MEMBRANE PROTEIN TVP38-RELATED"/>
    <property type="match status" value="1"/>
</dbReference>
<keyword evidence="2" id="KW-1003">Cell membrane</keyword>
<evidence type="ECO:0000256" key="5">
    <source>
        <dbReference type="ARBA" id="ARBA00023136"/>
    </source>
</evidence>
<sequence>MSSNSVSLANDRAHNRDGIHDQDSQSWLELIPQIIFILFIIFLVIFAAYDRNQIVDQFNQFVEWVKIEPLLSGLAIFGIYVCLVVFAFPILYMTIALGFAFSQAFESRYLAFAFGLTMITFSVIFGGVIALLLSRHWLSKTIKKRCLAKHRSFIAINHVITKDGWKTVFLLRLTPFPFSVVSYLLGLTNLRVRDFVMGSLIVSIHIALWLYIGQSIDHFKQIRDQNMAEGGKSPNAQFQFYFLMAEILIAFIVGFVISYKAKKELDRQVELDREEEEIELRRFDQQNQYDMEQNATPQIHNHRKI</sequence>
<evidence type="ECO:0000259" key="7">
    <source>
        <dbReference type="Pfam" id="PF09335"/>
    </source>
</evidence>
<name>A0A078B8H3_STYLE</name>
<dbReference type="Proteomes" id="UP000039865">
    <property type="component" value="Unassembled WGS sequence"/>
</dbReference>
<feature type="domain" description="VTT" evidence="7">
    <location>
        <begin position="88"/>
        <end position="214"/>
    </location>
</feature>
<evidence type="ECO:0000256" key="2">
    <source>
        <dbReference type="ARBA" id="ARBA00022475"/>
    </source>
</evidence>
<dbReference type="OrthoDB" id="166803at2759"/>
<dbReference type="Pfam" id="PF09335">
    <property type="entry name" value="VTT_dom"/>
    <property type="match status" value="1"/>
</dbReference>
<reference evidence="8 9" key="1">
    <citation type="submission" date="2014-06" db="EMBL/GenBank/DDBJ databases">
        <authorList>
            <person name="Swart Estienne"/>
        </authorList>
    </citation>
    <scope>NUCLEOTIDE SEQUENCE [LARGE SCALE GENOMIC DNA]</scope>
    <source>
        <strain evidence="8 9">130c</strain>
    </source>
</reference>
<keyword evidence="5 6" id="KW-0472">Membrane</keyword>
<keyword evidence="3 6" id="KW-0812">Transmembrane</keyword>
<organism evidence="8 9">
    <name type="scientific">Stylonychia lemnae</name>
    <name type="common">Ciliate</name>
    <dbReference type="NCBI Taxonomy" id="5949"/>
    <lineage>
        <taxon>Eukaryota</taxon>
        <taxon>Sar</taxon>
        <taxon>Alveolata</taxon>
        <taxon>Ciliophora</taxon>
        <taxon>Intramacronucleata</taxon>
        <taxon>Spirotrichea</taxon>
        <taxon>Stichotrichia</taxon>
        <taxon>Sporadotrichida</taxon>
        <taxon>Oxytrichidae</taxon>
        <taxon>Stylonychinae</taxon>
        <taxon>Stylonychia</taxon>
    </lineage>
</organism>
<feature type="transmembrane region" description="Helical" evidence="6">
    <location>
        <begin position="240"/>
        <end position="259"/>
    </location>
</feature>
<dbReference type="InterPro" id="IPR015414">
    <property type="entry name" value="TMEM64"/>
</dbReference>
<dbReference type="GO" id="GO:0005886">
    <property type="term" value="C:plasma membrane"/>
    <property type="evidence" value="ECO:0007669"/>
    <property type="project" value="UniProtKB-SubCell"/>
</dbReference>
<evidence type="ECO:0000256" key="4">
    <source>
        <dbReference type="ARBA" id="ARBA00022989"/>
    </source>
</evidence>
<feature type="transmembrane region" description="Helical" evidence="6">
    <location>
        <begin position="195"/>
        <end position="212"/>
    </location>
</feature>
<evidence type="ECO:0000256" key="1">
    <source>
        <dbReference type="ARBA" id="ARBA00004651"/>
    </source>
</evidence>
<feature type="transmembrane region" description="Helical" evidence="6">
    <location>
        <begin position="70"/>
        <end position="97"/>
    </location>
</feature>
<feature type="transmembrane region" description="Helical" evidence="6">
    <location>
        <begin position="30"/>
        <end position="49"/>
    </location>
</feature>
<protein>
    <recommendedName>
        <fullName evidence="7">VTT domain-containing protein</fullName>
    </recommendedName>
</protein>